<organism evidence="1 2">
    <name type="scientific">Diploptera punctata</name>
    <name type="common">Pacific beetle cockroach</name>
    <dbReference type="NCBI Taxonomy" id="6984"/>
    <lineage>
        <taxon>Eukaryota</taxon>
        <taxon>Metazoa</taxon>
        <taxon>Ecdysozoa</taxon>
        <taxon>Arthropoda</taxon>
        <taxon>Hexapoda</taxon>
        <taxon>Insecta</taxon>
        <taxon>Pterygota</taxon>
        <taxon>Neoptera</taxon>
        <taxon>Polyneoptera</taxon>
        <taxon>Dictyoptera</taxon>
        <taxon>Blattodea</taxon>
        <taxon>Blaberoidea</taxon>
        <taxon>Blaberidae</taxon>
        <taxon>Diplopterinae</taxon>
        <taxon>Diploptera</taxon>
    </lineage>
</organism>
<dbReference type="AlphaFoldDB" id="A0AAD7ZNV5"/>
<keyword evidence="2" id="KW-1185">Reference proteome</keyword>
<comment type="caution">
    <text evidence="1">The sequence shown here is derived from an EMBL/GenBank/DDBJ whole genome shotgun (WGS) entry which is preliminary data.</text>
</comment>
<reference evidence="1" key="2">
    <citation type="submission" date="2023-05" db="EMBL/GenBank/DDBJ databases">
        <authorList>
            <person name="Fouks B."/>
        </authorList>
    </citation>
    <scope>NUCLEOTIDE SEQUENCE</scope>
    <source>
        <strain evidence="1">Stay&amp;Tobe</strain>
        <tissue evidence="1">Testes</tissue>
    </source>
</reference>
<proteinExistence type="predicted"/>
<name>A0AAD7ZNV5_DIPPU</name>
<feature type="non-terminal residue" evidence="1">
    <location>
        <position position="194"/>
    </location>
</feature>
<sequence>YRGHLKTAPPSLFYRLLTNDAYLIYFYFLTLIGKFSYESEIALFRNTHKCRSSFKQEKHSNIEDLCLKKKYFKKELKNIHLIINQEFNILISNTFGKLDNEDIGPAASCFIEKILFILNNVHTARVRIKHAKIVHKYLPLYLLVDNLYYESCVDYCCEVDVHIDKKMHLSESFVKFSSKIFLILNRLKKNSCSQ</sequence>
<dbReference type="EMBL" id="JASPKZ010007507">
    <property type="protein sequence ID" value="KAJ9583875.1"/>
    <property type="molecule type" value="Genomic_DNA"/>
</dbReference>
<evidence type="ECO:0000313" key="2">
    <source>
        <dbReference type="Proteomes" id="UP001233999"/>
    </source>
</evidence>
<feature type="non-terminal residue" evidence="1">
    <location>
        <position position="1"/>
    </location>
</feature>
<accession>A0AAD7ZNV5</accession>
<reference evidence="1" key="1">
    <citation type="journal article" date="2023" name="IScience">
        <title>Live-bearing cockroach genome reveals convergent evolutionary mechanisms linked to viviparity in insects and beyond.</title>
        <authorList>
            <person name="Fouks B."/>
            <person name="Harrison M.C."/>
            <person name="Mikhailova A.A."/>
            <person name="Marchal E."/>
            <person name="English S."/>
            <person name="Carruthers M."/>
            <person name="Jennings E.C."/>
            <person name="Chiamaka E.L."/>
            <person name="Frigard R.A."/>
            <person name="Pippel M."/>
            <person name="Attardo G.M."/>
            <person name="Benoit J.B."/>
            <person name="Bornberg-Bauer E."/>
            <person name="Tobe S.S."/>
        </authorList>
    </citation>
    <scope>NUCLEOTIDE SEQUENCE</scope>
    <source>
        <strain evidence="1">Stay&amp;Tobe</strain>
    </source>
</reference>
<evidence type="ECO:0000313" key="1">
    <source>
        <dbReference type="EMBL" id="KAJ9583875.1"/>
    </source>
</evidence>
<protein>
    <submittedName>
        <fullName evidence="1">Uncharacterized protein</fullName>
    </submittedName>
</protein>
<dbReference type="Proteomes" id="UP001233999">
    <property type="component" value="Unassembled WGS sequence"/>
</dbReference>
<gene>
    <name evidence="1" type="ORF">L9F63_021783</name>
</gene>